<gene>
    <name evidence="2" type="ORF">METEAL_24730</name>
</gene>
<dbReference type="Proteomes" id="UP001238179">
    <property type="component" value="Chromosome"/>
</dbReference>
<dbReference type="SUPFAM" id="SSF55816">
    <property type="entry name" value="5'-nucleotidase (syn. UDP-sugar hydrolase), C-terminal domain"/>
    <property type="match status" value="1"/>
</dbReference>
<evidence type="ECO:0000313" key="2">
    <source>
        <dbReference type="EMBL" id="BDU73299.1"/>
    </source>
</evidence>
<dbReference type="GO" id="GO:0009166">
    <property type="term" value="P:nucleotide catabolic process"/>
    <property type="evidence" value="ECO:0007669"/>
    <property type="project" value="InterPro"/>
</dbReference>
<evidence type="ECO:0000259" key="1">
    <source>
        <dbReference type="Pfam" id="PF02872"/>
    </source>
</evidence>
<organism evidence="2 3">
    <name type="scientific">Mesoterricola silvestris</name>
    <dbReference type="NCBI Taxonomy" id="2927979"/>
    <lineage>
        <taxon>Bacteria</taxon>
        <taxon>Pseudomonadati</taxon>
        <taxon>Acidobacteriota</taxon>
        <taxon>Holophagae</taxon>
        <taxon>Holophagales</taxon>
        <taxon>Holophagaceae</taxon>
        <taxon>Mesoterricola</taxon>
    </lineage>
</organism>
<dbReference type="GO" id="GO:0016787">
    <property type="term" value="F:hydrolase activity"/>
    <property type="evidence" value="ECO:0007669"/>
    <property type="project" value="InterPro"/>
</dbReference>
<dbReference type="InterPro" id="IPR036907">
    <property type="entry name" value="5'-Nucleotdase_C_sf"/>
</dbReference>
<protein>
    <submittedName>
        <fullName evidence="2">5'-nucleotidase</fullName>
    </submittedName>
</protein>
<feature type="domain" description="5'-Nucleotidase C-terminal" evidence="1">
    <location>
        <begin position="69"/>
        <end position="207"/>
    </location>
</feature>
<dbReference type="PANTHER" id="PTHR11575:SF24">
    <property type="entry name" value="5'-NUCLEOTIDASE"/>
    <property type="match status" value="1"/>
</dbReference>
<dbReference type="InterPro" id="IPR008334">
    <property type="entry name" value="5'-Nucleotdase_C"/>
</dbReference>
<dbReference type="PANTHER" id="PTHR11575">
    <property type="entry name" value="5'-NUCLEOTIDASE-RELATED"/>
    <property type="match status" value="1"/>
</dbReference>
<accession>A0AA48GL77</accession>
<dbReference type="RefSeq" id="WP_316411951.1">
    <property type="nucleotide sequence ID" value="NZ_AP027080.1"/>
</dbReference>
<name>A0AA48GL77_9BACT</name>
<evidence type="ECO:0000313" key="3">
    <source>
        <dbReference type="Proteomes" id="UP001238179"/>
    </source>
</evidence>
<dbReference type="InterPro" id="IPR006179">
    <property type="entry name" value="5_nucleotidase/apyrase"/>
</dbReference>
<dbReference type="AlphaFoldDB" id="A0AA48GL77"/>
<dbReference type="PRINTS" id="PR01607">
    <property type="entry name" value="APYRASEFAMLY"/>
</dbReference>
<dbReference type="KEGG" id="msil:METEAL_24730"/>
<reference evidence="3" key="1">
    <citation type="journal article" date="2023" name="Int. J. Syst. Evol. Microbiol.">
        <title>Mesoterricola silvestris gen. nov., sp. nov., Mesoterricola sediminis sp. nov., Geothrix oryzae sp. nov., Geothrix edaphica sp. nov., Geothrix rubra sp. nov., and Geothrix limicola sp. nov., six novel members of Acidobacteriota isolated from soils.</title>
        <authorList>
            <person name="Itoh H."/>
            <person name="Sugisawa Y."/>
            <person name="Mise K."/>
            <person name="Xu Z."/>
            <person name="Kuniyasu M."/>
            <person name="Ushijima N."/>
            <person name="Kawano K."/>
            <person name="Kobayashi E."/>
            <person name="Shiratori Y."/>
            <person name="Masuda Y."/>
            <person name="Senoo K."/>
        </authorList>
    </citation>
    <scope>NUCLEOTIDE SEQUENCE [LARGE SCALE GENOMIC DNA]</scope>
    <source>
        <strain evidence="3">W79</strain>
    </source>
</reference>
<keyword evidence="3" id="KW-1185">Reference proteome</keyword>
<dbReference type="Pfam" id="PF02872">
    <property type="entry name" value="5_nucleotid_C"/>
    <property type="match status" value="1"/>
</dbReference>
<dbReference type="EMBL" id="AP027080">
    <property type="protein sequence ID" value="BDU73299.1"/>
    <property type="molecule type" value="Genomic_DNA"/>
</dbReference>
<dbReference type="GO" id="GO:0030288">
    <property type="term" value="C:outer membrane-bounded periplasmic space"/>
    <property type="evidence" value="ECO:0007669"/>
    <property type="project" value="TreeGrafter"/>
</dbReference>
<proteinExistence type="predicted"/>
<sequence>MILGTWALGFALVAQTPAPRMDAAVANPVGPAVADDAEMAKYLAPLAEKIHASFGRVLGISPKGIGKAKAAGDNPLGFFLADVMREGATRVCKADVRFAFTNTGGLRRNINPGEVKVQDIYEVLPFDNELVIAEYTGAEVIQIIKEGIQRRGGEPFSGARASVTGTPDHPVVSITWSDGTPIDPAATVKVATTDYLLANGDGTPTLKAGRNVVLTGQPVRQLVIDVCERMGREHKPIQPEEGARYTYSPEIAAAIKASTFKF</sequence>
<dbReference type="Gene3D" id="3.90.780.10">
    <property type="entry name" value="5'-Nucleotidase, C-terminal domain"/>
    <property type="match status" value="1"/>
</dbReference>